<evidence type="ECO:0000313" key="2">
    <source>
        <dbReference type="Proteomes" id="UP000237673"/>
    </source>
</evidence>
<accession>A0ABM6S4I1</accession>
<sequence>MSWYDDLQCQVEKCVSVEHAALMSELMVEIGVDEMIASNERPRLLRHPAGNLFSRLRYRLFRK</sequence>
<keyword evidence="2" id="KW-1185">Reference proteome</keyword>
<evidence type="ECO:0000313" key="1">
    <source>
        <dbReference type="EMBL" id="AUY26533.1"/>
    </source>
</evidence>
<gene>
    <name evidence="1" type="ORF">C2E16_17550</name>
</gene>
<dbReference type="EMBL" id="CP026378">
    <property type="protein sequence ID" value="AUY26533.1"/>
    <property type="molecule type" value="Genomic_DNA"/>
</dbReference>
<dbReference type="GeneID" id="84631893"/>
<name>A0ABM6S4I1_9GAMM</name>
<reference evidence="1 2" key="1">
    <citation type="submission" date="2018-01" db="EMBL/GenBank/DDBJ databases">
        <title>Complete and assembled Genome of Pantoea calida DSM22759T.</title>
        <authorList>
            <person name="Stevens M.J.A."/>
            <person name="Zurfluh K."/>
            <person name="Stephan R."/>
        </authorList>
    </citation>
    <scope>NUCLEOTIDE SEQUENCE [LARGE SCALE GENOMIC DNA]</scope>
    <source>
        <strain evidence="1 2">DSM 22759</strain>
    </source>
</reference>
<proteinExistence type="predicted"/>
<dbReference type="Proteomes" id="UP000237673">
    <property type="component" value="Chromosome"/>
</dbReference>
<protein>
    <submittedName>
        <fullName evidence="1">Uncharacterized protein</fullName>
    </submittedName>
</protein>
<dbReference type="RefSeq" id="WP_084970626.1">
    <property type="nucleotide sequence ID" value="NZ_CAXONQ010000016.1"/>
</dbReference>
<organism evidence="1 2">
    <name type="scientific">Mixta calida</name>
    <dbReference type="NCBI Taxonomy" id="665913"/>
    <lineage>
        <taxon>Bacteria</taxon>
        <taxon>Pseudomonadati</taxon>
        <taxon>Pseudomonadota</taxon>
        <taxon>Gammaproteobacteria</taxon>
        <taxon>Enterobacterales</taxon>
        <taxon>Erwiniaceae</taxon>
        <taxon>Mixta</taxon>
    </lineage>
</organism>